<keyword evidence="2" id="KW-0436">Ligase</keyword>
<keyword evidence="4" id="KW-0067">ATP-binding</keyword>
<dbReference type="GO" id="GO:0071555">
    <property type="term" value="P:cell wall organization"/>
    <property type="evidence" value="ECO:0007669"/>
    <property type="project" value="UniProtKB-KW"/>
</dbReference>
<keyword evidence="3" id="KW-0961">Cell wall biogenesis/degradation</keyword>
<keyword evidence="4" id="KW-0547">Nucleotide-binding</keyword>
<gene>
    <name evidence="6" type="ORF">H9798_06615</name>
</gene>
<proteinExistence type="inferred from homology"/>
<reference evidence="6" key="2">
    <citation type="submission" date="2021-04" db="EMBL/GenBank/DDBJ databases">
        <authorList>
            <person name="Gilroy R."/>
        </authorList>
    </citation>
    <scope>NUCLEOTIDE SEQUENCE</scope>
    <source>
        <strain evidence="6">ChiSjej2B20-11307</strain>
    </source>
</reference>
<dbReference type="Gene3D" id="3.40.50.20">
    <property type="match status" value="1"/>
</dbReference>
<dbReference type="GO" id="GO:0046872">
    <property type="term" value="F:metal ion binding"/>
    <property type="evidence" value="ECO:0007669"/>
    <property type="project" value="InterPro"/>
</dbReference>
<dbReference type="PANTHER" id="PTHR23132:SF23">
    <property type="entry name" value="D-ALANINE--D-ALANINE LIGASE B"/>
    <property type="match status" value="1"/>
</dbReference>
<evidence type="ECO:0000256" key="3">
    <source>
        <dbReference type="ARBA" id="ARBA00023316"/>
    </source>
</evidence>
<protein>
    <submittedName>
        <fullName evidence="6">ATP-grasp domain-containing protein</fullName>
    </submittedName>
</protein>
<dbReference type="InterPro" id="IPR013815">
    <property type="entry name" value="ATP_grasp_subdomain_1"/>
</dbReference>
<comment type="similarity">
    <text evidence="1">Belongs to the D-alanine--D-alanine ligase family.</text>
</comment>
<dbReference type="InterPro" id="IPR011095">
    <property type="entry name" value="Dala_Dala_lig_C"/>
</dbReference>
<evidence type="ECO:0000256" key="1">
    <source>
        <dbReference type="ARBA" id="ARBA00010871"/>
    </source>
</evidence>
<accession>A0A9D2KII3</accession>
<dbReference type="Gene3D" id="3.30.470.20">
    <property type="entry name" value="ATP-grasp fold, B domain"/>
    <property type="match status" value="1"/>
</dbReference>
<evidence type="ECO:0000259" key="5">
    <source>
        <dbReference type="PROSITE" id="PS50975"/>
    </source>
</evidence>
<evidence type="ECO:0000256" key="2">
    <source>
        <dbReference type="ARBA" id="ARBA00022598"/>
    </source>
</evidence>
<sequence>MKIGFCYDTKSDYGYAEENLEYTDFVSLHTVSEIGKAIEQNGYELEYIGNVYKLRNQLMTNTFNCDLIFNIAEGFGSRNREALLPSLLELYKIPHTASDTYGMSINLNKHHTKILASSIGIPTPKGVCFNTLTEEIIKKVSALKFPFVLKPNNEGGSMGLYLVGSMEEFIQKSNYLIKTYSFELLAEEYIKGTEITVPIIGDGEKAEALGVVTILNEDGTDINLYDNSLKQIDNVINTTAFKFEDELKKEIIDYSIKIHNFFGLHDYSRMDFRISQDGQPYFLEINAMPSLCRNCSFEQCGKLMGLTYHQIIGRIIKSARLRYGI</sequence>
<comment type="caution">
    <text evidence="6">The sequence shown here is derived from an EMBL/GenBank/DDBJ whole genome shotgun (WGS) entry which is preliminary data.</text>
</comment>
<dbReference type="InterPro" id="IPR011761">
    <property type="entry name" value="ATP-grasp"/>
</dbReference>
<dbReference type="EMBL" id="DXAK01000034">
    <property type="protein sequence ID" value="HJA06794.1"/>
    <property type="molecule type" value="Genomic_DNA"/>
</dbReference>
<evidence type="ECO:0000313" key="7">
    <source>
        <dbReference type="Proteomes" id="UP000824223"/>
    </source>
</evidence>
<evidence type="ECO:0000313" key="6">
    <source>
        <dbReference type="EMBL" id="HJA06794.1"/>
    </source>
</evidence>
<dbReference type="PANTHER" id="PTHR23132">
    <property type="entry name" value="D-ALANINE--D-ALANINE LIGASE"/>
    <property type="match status" value="1"/>
</dbReference>
<dbReference type="SUPFAM" id="SSF56059">
    <property type="entry name" value="Glutathione synthetase ATP-binding domain-like"/>
    <property type="match status" value="1"/>
</dbReference>
<dbReference type="AlphaFoldDB" id="A0A9D2KII3"/>
<dbReference type="GO" id="GO:0008716">
    <property type="term" value="F:D-alanine-D-alanine ligase activity"/>
    <property type="evidence" value="ECO:0007669"/>
    <property type="project" value="InterPro"/>
</dbReference>
<dbReference type="Gene3D" id="3.30.1490.20">
    <property type="entry name" value="ATP-grasp fold, A domain"/>
    <property type="match status" value="1"/>
</dbReference>
<reference evidence="6" key="1">
    <citation type="journal article" date="2021" name="PeerJ">
        <title>Extensive microbial diversity within the chicken gut microbiome revealed by metagenomics and culture.</title>
        <authorList>
            <person name="Gilroy R."/>
            <person name="Ravi A."/>
            <person name="Getino M."/>
            <person name="Pursley I."/>
            <person name="Horton D.L."/>
            <person name="Alikhan N.F."/>
            <person name="Baker D."/>
            <person name="Gharbi K."/>
            <person name="Hall N."/>
            <person name="Watson M."/>
            <person name="Adriaenssens E.M."/>
            <person name="Foster-Nyarko E."/>
            <person name="Jarju S."/>
            <person name="Secka A."/>
            <person name="Antonio M."/>
            <person name="Oren A."/>
            <person name="Chaudhuri R.R."/>
            <person name="La Ragione R."/>
            <person name="Hildebrand F."/>
            <person name="Pallen M.J."/>
        </authorList>
    </citation>
    <scope>NUCLEOTIDE SEQUENCE</scope>
    <source>
        <strain evidence="6">ChiSjej2B20-11307</strain>
    </source>
</reference>
<evidence type="ECO:0000256" key="4">
    <source>
        <dbReference type="PROSITE-ProRule" id="PRU00409"/>
    </source>
</evidence>
<name>A0A9D2KII3_9FIRM</name>
<dbReference type="InterPro" id="IPR016185">
    <property type="entry name" value="PreATP-grasp_dom_sf"/>
</dbReference>
<dbReference type="Pfam" id="PF07478">
    <property type="entry name" value="Dala_Dala_lig_C"/>
    <property type="match status" value="1"/>
</dbReference>
<feature type="domain" description="ATP-grasp" evidence="5">
    <location>
        <begin position="113"/>
        <end position="317"/>
    </location>
</feature>
<dbReference type="Proteomes" id="UP000824223">
    <property type="component" value="Unassembled WGS sequence"/>
</dbReference>
<dbReference type="PROSITE" id="PS50975">
    <property type="entry name" value="ATP_GRASP"/>
    <property type="match status" value="1"/>
</dbReference>
<organism evidence="6 7">
    <name type="scientific">Candidatus Mediterraneibacter pullicola</name>
    <dbReference type="NCBI Taxonomy" id="2838682"/>
    <lineage>
        <taxon>Bacteria</taxon>
        <taxon>Bacillati</taxon>
        <taxon>Bacillota</taxon>
        <taxon>Clostridia</taxon>
        <taxon>Lachnospirales</taxon>
        <taxon>Lachnospiraceae</taxon>
        <taxon>Mediterraneibacter</taxon>
    </lineage>
</organism>
<dbReference type="GO" id="GO:0005524">
    <property type="term" value="F:ATP binding"/>
    <property type="evidence" value="ECO:0007669"/>
    <property type="project" value="UniProtKB-UniRule"/>
</dbReference>
<dbReference type="SUPFAM" id="SSF52440">
    <property type="entry name" value="PreATP-grasp domain"/>
    <property type="match status" value="1"/>
</dbReference>